<dbReference type="Proteomes" id="UP000053235">
    <property type="component" value="Unassembled WGS sequence"/>
</dbReference>
<name>A0A0M6ZWT0_9HYPH</name>
<organism evidence="2 3">
    <name type="scientific">Roseibium alexandrii</name>
    <dbReference type="NCBI Taxonomy" id="388408"/>
    <lineage>
        <taxon>Bacteria</taxon>
        <taxon>Pseudomonadati</taxon>
        <taxon>Pseudomonadota</taxon>
        <taxon>Alphaproteobacteria</taxon>
        <taxon>Hyphomicrobiales</taxon>
        <taxon>Stappiaceae</taxon>
        <taxon>Roseibium</taxon>
    </lineage>
</organism>
<sequence>MQAGEPLFPIGTQEDANDKIGRVLVIACGALAREIIAIRDLNQLDHIDLTCLPAQLHNTPDKIPDEVRRVILQNRDIYSDILVAYGDCGTGGLLDKVLEETGTRRIEGAHCYAFFAGLEAFDQFEEDQLGSFYLTDFLARHFQTMVIEPLGLDWHPHLRDMYFAHYTRVLYLAQTDDPALDEAARRAAERLQLPLEIERTGYGSLAPFLTKEPAMPSR</sequence>
<dbReference type="STRING" id="388408.LAX5112_00987"/>
<evidence type="ECO:0000313" key="2">
    <source>
        <dbReference type="EMBL" id="CTQ66490.1"/>
    </source>
</evidence>
<proteinExistence type="predicted"/>
<gene>
    <name evidence="2" type="ORF">LAX5112_00987</name>
</gene>
<reference evidence="3" key="1">
    <citation type="submission" date="2015-07" db="EMBL/GenBank/DDBJ databases">
        <authorList>
            <person name="Rodrigo-Torres Lidia"/>
            <person name="Arahal R.David."/>
        </authorList>
    </citation>
    <scope>NUCLEOTIDE SEQUENCE [LARGE SCALE GENOMIC DNA]</scope>
    <source>
        <strain evidence="3">CECT 5112</strain>
    </source>
</reference>
<dbReference type="Pfam" id="PF07796">
    <property type="entry name" value="DUF1638"/>
    <property type="match status" value="1"/>
</dbReference>
<feature type="domain" description="DUF1638" evidence="1">
    <location>
        <begin position="51"/>
        <end position="207"/>
    </location>
</feature>
<keyword evidence="3" id="KW-1185">Reference proteome</keyword>
<protein>
    <recommendedName>
        <fullName evidence="1">DUF1638 domain-containing protein</fullName>
    </recommendedName>
</protein>
<dbReference type="EMBL" id="CXWD01000004">
    <property type="protein sequence ID" value="CTQ66490.1"/>
    <property type="molecule type" value="Genomic_DNA"/>
</dbReference>
<dbReference type="AlphaFoldDB" id="A0A0M6ZWT0"/>
<evidence type="ECO:0000259" key="1">
    <source>
        <dbReference type="Pfam" id="PF07796"/>
    </source>
</evidence>
<dbReference type="InterPro" id="IPR012437">
    <property type="entry name" value="DUF1638"/>
</dbReference>
<evidence type="ECO:0000313" key="3">
    <source>
        <dbReference type="Proteomes" id="UP000053235"/>
    </source>
</evidence>
<accession>A0A0M6ZWT0</accession>